<feature type="compositionally biased region" description="Basic residues" evidence="1">
    <location>
        <begin position="100"/>
        <end position="123"/>
    </location>
</feature>
<reference evidence="2 3" key="1">
    <citation type="journal article" date="2024" name="Ann. Entomol. Soc. Am.">
        <title>Genomic analyses of the southern and eastern yellowjacket wasps (Hymenoptera: Vespidae) reveal evolutionary signatures of social life.</title>
        <authorList>
            <person name="Catto M.A."/>
            <person name="Caine P.B."/>
            <person name="Orr S.E."/>
            <person name="Hunt B.G."/>
            <person name="Goodisman M.A.D."/>
        </authorList>
    </citation>
    <scope>NUCLEOTIDE SEQUENCE [LARGE SCALE GENOMIC DNA]</scope>
    <source>
        <strain evidence="2">233</strain>
        <tissue evidence="2">Head and thorax</tissue>
    </source>
</reference>
<dbReference type="AlphaFoldDB" id="A0ABD2AAZ3"/>
<keyword evidence="3" id="KW-1185">Reference proteome</keyword>
<feature type="compositionally biased region" description="Pro residues" evidence="1">
    <location>
        <begin position="134"/>
        <end position="146"/>
    </location>
</feature>
<organism evidence="2 3">
    <name type="scientific">Vespula squamosa</name>
    <name type="common">Southern yellow jacket</name>
    <name type="synonym">Wasp</name>
    <dbReference type="NCBI Taxonomy" id="30214"/>
    <lineage>
        <taxon>Eukaryota</taxon>
        <taxon>Metazoa</taxon>
        <taxon>Ecdysozoa</taxon>
        <taxon>Arthropoda</taxon>
        <taxon>Hexapoda</taxon>
        <taxon>Insecta</taxon>
        <taxon>Pterygota</taxon>
        <taxon>Neoptera</taxon>
        <taxon>Endopterygota</taxon>
        <taxon>Hymenoptera</taxon>
        <taxon>Apocrita</taxon>
        <taxon>Aculeata</taxon>
        <taxon>Vespoidea</taxon>
        <taxon>Vespidae</taxon>
        <taxon>Vespinae</taxon>
        <taxon>Vespula</taxon>
    </lineage>
</organism>
<comment type="caution">
    <text evidence="2">The sequence shown here is derived from an EMBL/GenBank/DDBJ whole genome shotgun (WGS) entry which is preliminary data.</text>
</comment>
<dbReference type="EMBL" id="JAUDFV010000153">
    <property type="protein sequence ID" value="KAL2717517.1"/>
    <property type="molecule type" value="Genomic_DNA"/>
</dbReference>
<evidence type="ECO:0000313" key="3">
    <source>
        <dbReference type="Proteomes" id="UP001607302"/>
    </source>
</evidence>
<dbReference type="Proteomes" id="UP001607302">
    <property type="component" value="Unassembled WGS sequence"/>
</dbReference>
<name>A0ABD2AAZ3_VESSQ</name>
<feature type="region of interest" description="Disordered" evidence="1">
    <location>
        <begin position="20"/>
        <end position="41"/>
    </location>
</feature>
<feature type="compositionally biased region" description="Polar residues" evidence="1">
    <location>
        <begin position="20"/>
        <end position="29"/>
    </location>
</feature>
<accession>A0ABD2AAZ3</accession>
<proteinExistence type="predicted"/>
<protein>
    <submittedName>
        <fullName evidence="2">Uncharacterized protein</fullName>
    </submittedName>
</protein>
<evidence type="ECO:0000313" key="2">
    <source>
        <dbReference type="EMBL" id="KAL2717517.1"/>
    </source>
</evidence>
<sequence length="183" mass="20518">MKEREREAQSLAFSLSVRSGKTFCSNPEESSSRDNGEICSQGGTKCKERVHIYDNKIDNTKAMKAEKFENMKYLIKYGSYVSKTGETIETIKPSLASSRSSKKRKKNKKQKGNKIKATSHARFHPSQPPLLRSLPPPPSTPPPPSSSPSNQHHLKQPVRGVHPFPRILEAKLPTVALRRKAEL</sequence>
<evidence type="ECO:0000256" key="1">
    <source>
        <dbReference type="SAM" id="MobiDB-lite"/>
    </source>
</evidence>
<feature type="region of interest" description="Disordered" evidence="1">
    <location>
        <begin position="91"/>
        <end position="168"/>
    </location>
</feature>
<gene>
    <name evidence="2" type="ORF">V1478_013217</name>
</gene>